<keyword evidence="1" id="KW-0378">Hydrolase</keyword>
<evidence type="ECO:0000313" key="2">
    <source>
        <dbReference type="Proteomes" id="UP000325243"/>
    </source>
</evidence>
<dbReference type="CDD" id="cd01427">
    <property type="entry name" value="HAD_like"/>
    <property type="match status" value="1"/>
</dbReference>
<dbReference type="SUPFAM" id="SSF56784">
    <property type="entry name" value="HAD-like"/>
    <property type="match status" value="1"/>
</dbReference>
<gene>
    <name evidence="1" type="ORF">FYC51_02170</name>
</gene>
<dbReference type="EMBL" id="VSSB01000001">
    <property type="protein sequence ID" value="TYL52584.1"/>
    <property type="molecule type" value="Genomic_DNA"/>
</dbReference>
<dbReference type="NCBIfam" id="TIGR01549">
    <property type="entry name" value="HAD-SF-IA-v1"/>
    <property type="match status" value="1"/>
</dbReference>
<reference evidence="1 2" key="1">
    <citation type="submission" date="2019-08" db="EMBL/GenBank/DDBJ databases">
        <authorList>
            <person name="Hu J."/>
        </authorList>
    </citation>
    <scope>NUCLEOTIDE SEQUENCE [LARGE SCALE GENOMIC DNA]</scope>
    <source>
        <strain evidence="1 2">NEAU-184</strain>
    </source>
</reference>
<keyword evidence="2" id="KW-1185">Reference proteome</keyword>
<sequence length="649" mass="71551">MMHAELRREAIADAEIVCFDVFDTLLDRTFLRPTDVFTLTRHRVNADGRYWLDAGWTDARIAAEAACYTAPGIGPDITLDDIYDRLARTLRMTDAMRTAVQAAEVATELTVLSATRRGRRLYDLAVESGARIFIVSDMYLPPSAIAAALERAGYSGWERLIVSGHDKVAKHDGTAFRMLRAEFPDARIVHIGDNALSDVEMPRRAGLEAVHLPAGAASVAPDSALPCDALARIGANDRHTHLEFGWSLIGGLTARAVDRTAHDPASDIGYAVLGPLLVGFSQWLHASARDRGVERLAFLAREGRLLQRAYQELFGDEAIPSDYVYASRRMINLAGIHSPMTPSELDFLVATGAPLRVSEYVTRFLRDLSPEHIEAAARSVGLRSSSVVGPEEGARIRQVFRNLQPDILEVAAREREPVIAYLRSVDLHLPTTAVVDVGWQGSIQSSLRRLVNPDLEGFYFGIHPTEKTLGAPWQHGFVDGRIPAAAEWHRECILPGIEVIELLFGNHDDASVATVVRDGDGFAPVFTDERMREEDAEVIRVAQSAALRFVRDFSEAAATMPPGVTQLSLDVALAFLGELVLHPTAQQARLLGGLMHDNSLGVTSSPLAMPRRGRRYYRWHGMALERELARAWWKAGFLKNVEAGHSSRR</sequence>
<organism evidence="1 2">
    <name type="scientific">Agromyces mariniharenae</name>
    <dbReference type="NCBI Taxonomy" id="2604423"/>
    <lineage>
        <taxon>Bacteria</taxon>
        <taxon>Bacillati</taxon>
        <taxon>Actinomycetota</taxon>
        <taxon>Actinomycetes</taxon>
        <taxon>Micrococcales</taxon>
        <taxon>Microbacteriaceae</taxon>
        <taxon>Agromyces</taxon>
    </lineage>
</organism>
<dbReference type="InterPro" id="IPR006439">
    <property type="entry name" value="HAD-SF_hydro_IA"/>
</dbReference>
<dbReference type="InterPro" id="IPR023214">
    <property type="entry name" value="HAD_sf"/>
</dbReference>
<dbReference type="GO" id="GO:0016787">
    <property type="term" value="F:hydrolase activity"/>
    <property type="evidence" value="ECO:0007669"/>
    <property type="project" value="UniProtKB-KW"/>
</dbReference>
<evidence type="ECO:0000313" key="1">
    <source>
        <dbReference type="EMBL" id="TYL52584.1"/>
    </source>
</evidence>
<dbReference type="Proteomes" id="UP000325243">
    <property type="component" value="Unassembled WGS sequence"/>
</dbReference>
<dbReference type="InterPro" id="IPR036412">
    <property type="entry name" value="HAD-like_sf"/>
</dbReference>
<dbReference type="RefSeq" id="WP_148732047.1">
    <property type="nucleotide sequence ID" value="NZ_VSSB01000001.1"/>
</dbReference>
<accession>A0A5S4V050</accession>
<dbReference type="Gene3D" id="3.40.50.1000">
    <property type="entry name" value="HAD superfamily/HAD-like"/>
    <property type="match status" value="1"/>
</dbReference>
<dbReference type="AlphaFoldDB" id="A0A5S4V050"/>
<protein>
    <submittedName>
        <fullName evidence="1">HAD-IA family hydrolase</fullName>
    </submittedName>
</protein>
<proteinExistence type="predicted"/>
<name>A0A5S4V050_9MICO</name>
<comment type="caution">
    <text evidence="1">The sequence shown here is derived from an EMBL/GenBank/DDBJ whole genome shotgun (WGS) entry which is preliminary data.</text>
</comment>